<feature type="region of interest" description="Disordered" evidence="1">
    <location>
        <begin position="236"/>
        <end position="255"/>
    </location>
</feature>
<proteinExistence type="predicted"/>
<dbReference type="Gene3D" id="3.40.50.1820">
    <property type="entry name" value="alpha/beta hydrolase"/>
    <property type="match status" value="1"/>
</dbReference>
<dbReference type="RefSeq" id="WP_163766600.1">
    <property type="nucleotide sequence ID" value="NZ_AP022598.1"/>
</dbReference>
<dbReference type="SUPFAM" id="SSF53474">
    <property type="entry name" value="alpha/beta-Hydrolases"/>
    <property type="match status" value="1"/>
</dbReference>
<dbReference type="InterPro" id="IPR000073">
    <property type="entry name" value="AB_hydrolase_1"/>
</dbReference>
<dbReference type="PANTHER" id="PTHR43194:SF2">
    <property type="entry name" value="PEROXISOMAL MEMBRANE PROTEIN LPX1"/>
    <property type="match status" value="1"/>
</dbReference>
<evidence type="ECO:0000313" key="3">
    <source>
        <dbReference type="EMBL" id="BBY75838.1"/>
    </source>
</evidence>
<reference evidence="3 4" key="1">
    <citation type="journal article" date="2019" name="Emerg. Microbes Infect.">
        <title>Comprehensive subspecies identification of 175 nontuberculous mycobacteria species based on 7547 genomic profiles.</title>
        <authorList>
            <person name="Matsumoto Y."/>
            <person name="Kinjo T."/>
            <person name="Motooka D."/>
            <person name="Nabeya D."/>
            <person name="Jung N."/>
            <person name="Uechi K."/>
            <person name="Horii T."/>
            <person name="Iida T."/>
            <person name="Fujita J."/>
            <person name="Nakamura S."/>
        </authorList>
    </citation>
    <scope>NUCLEOTIDE SEQUENCE [LARGE SCALE GENOMIC DNA]</scope>
    <source>
        <strain evidence="3 4">JCM 6367</strain>
    </source>
</reference>
<evidence type="ECO:0000259" key="2">
    <source>
        <dbReference type="Pfam" id="PF00561"/>
    </source>
</evidence>
<sequence length="255" mass="27947">MPEFRFTEHAGARLRYLDSGGDDLGAPVVFVPGFTCVADDYTEVLPVLGRRAVVVELRGHGHSHARSGPFDSDTLAGDVGAVVDDVTDGPVHVMTFSRGTPYALLWALANPDRVRSVSIGDYVPQEIALSDDIVTRLLEGRWRGTPVGERVDRAAGFATIRAARTQSLWEPLACRQPPLLVVRSPNAPIVDDAAWARYRADFPAAKLHEFVDSPHDIFRPDRGRYPRLVREHIDAADDAADGRSASATERRTIES</sequence>
<name>A0A7I7U3A8_MYCPF</name>
<dbReference type="GO" id="GO:0003824">
    <property type="term" value="F:catalytic activity"/>
    <property type="evidence" value="ECO:0007669"/>
    <property type="project" value="UniProtKB-ARBA"/>
</dbReference>
<organism evidence="3 4">
    <name type="scientific">Mycolicibacterium parafortuitum</name>
    <name type="common">Mycobacterium parafortuitum</name>
    <dbReference type="NCBI Taxonomy" id="39692"/>
    <lineage>
        <taxon>Bacteria</taxon>
        <taxon>Bacillati</taxon>
        <taxon>Actinomycetota</taxon>
        <taxon>Actinomycetes</taxon>
        <taxon>Mycobacteriales</taxon>
        <taxon>Mycobacteriaceae</taxon>
        <taxon>Mycolicibacterium</taxon>
    </lineage>
</organism>
<dbReference type="AlphaFoldDB" id="A0A7I7U3A8"/>
<dbReference type="InterPro" id="IPR050228">
    <property type="entry name" value="Carboxylesterase_BioH"/>
</dbReference>
<dbReference type="Pfam" id="PF00561">
    <property type="entry name" value="Abhydrolase_1"/>
    <property type="match status" value="1"/>
</dbReference>
<dbReference type="Proteomes" id="UP000466554">
    <property type="component" value="Chromosome"/>
</dbReference>
<dbReference type="InterPro" id="IPR029058">
    <property type="entry name" value="AB_hydrolase_fold"/>
</dbReference>
<feature type="domain" description="AB hydrolase-1" evidence="2">
    <location>
        <begin position="27"/>
        <end position="117"/>
    </location>
</feature>
<protein>
    <recommendedName>
        <fullName evidence="2">AB hydrolase-1 domain-containing protein</fullName>
    </recommendedName>
</protein>
<dbReference type="EMBL" id="AP022598">
    <property type="protein sequence ID" value="BBY75838.1"/>
    <property type="molecule type" value="Genomic_DNA"/>
</dbReference>
<evidence type="ECO:0000313" key="4">
    <source>
        <dbReference type="Proteomes" id="UP000466554"/>
    </source>
</evidence>
<evidence type="ECO:0000256" key="1">
    <source>
        <dbReference type="SAM" id="MobiDB-lite"/>
    </source>
</evidence>
<gene>
    <name evidence="3" type="ORF">MPRF_27370</name>
</gene>
<accession>A0A7I7U3A8</accession>
<dbReference type="PANTHER" id="PTHR43194">
    <property type="entry name" value="HYDROLASE ALPHA/BETA FOLD FAMILY"/>
    <property type="match status" value="1"/>
</dbReference>